<dbReference type="NCBIfam" id="TIGR01977">
    <property type="entry name" value="am_tr_V_EF2568"/>
    <property type="match status" value="1"/>
</dbReference>
<dbReference type="EC" id="2.8.1.7" evidence="3"/>
<reference evidence="9" key="1">
    <citation type="journal article" date="2019" name="Int. J. Syst. Evol. Microbiol.">
        <title>The Global Catalogue of Microorganisms (GCM) 10K type strain sequencing project: providing services to taxonomists for standard genome sequencing and annotation.</title>
        <authorList>
            <consortium name="The Broad Institute Genomics Platform"/>
            <consortium name="The Broad Institute Genome Sequencing Center for Infectious Disease"/>
            <person name="Wu L."/>
            <person name="Ma J."/>
        </authorList>
    </citation>
    <scope>NUCLEOTIDE SEQUENCE [LARGE SCALE GENOMIC DNA]</scope>
    <source>
        <strain evidence="9">IBRC-M 10813</strain>
    </source>
</reference>
<proteinExistence type="inferred from homology"/>
<keyword evidence="8" id="KW-0032">Aminotransferase</keyword>
<comment type="caution">
    <text evidence="8">The sequence shown here is derived from an EMBL/GenBank/DDBJ whole genome shotgun (WGS) entry which is preliminary data.</text>
</comment>
<dbReference type="InterPro" id="IPR010970">
    <property type="entry name" value="Cys_dSase_SufS"/>
</dbReference>
<dbReference type="InterPro" id="IPR015422">
    <property type="entry name" value="PyrdxlP-dep_Trfase_small"/>
</dbReference>
<dbReference type="RefSeq" id="WP_380704964.1">
    <property type="nucleotide sequence ID" value="NZ_JBHSAP010000015.1"/>
</dbReference>
<comment type="similarity">
    <text evidence="2">Belongs to the class-V pyridoxal-phosphate-dependent aminotransferase family. Csd subfamily.</text>
</comment>
<comment type="catalytic activity">
    <reaction evidence="6">
        <text>(sulfur carrier)-H + L-cysteine = (sulfur carrier)-SH + L-alanine</text>
        <dbReference type="Rhea" id="RHEA:43892"/>
        <dbReference type="Rhea" id="RHEA-COMP:14737"/>
        <dbReference type="Rhea" id="RHEA-COMP:14739"/>
        <dbReference type="ChEBI" id="CHEBI:29917"/>
        <dbReference type="ChEBI" id="CHEBI:35235"/>
        <dbReference type="ChEBI" id="CHEBI:57972"/>
        <dbReference type="ChEBI" id="CHEBI:64428"/>
        <dbReference type="EC" id="2.8.1.7"/>
    </reaction>
</comment>
<keyword evidence="5" id="KW-0663">Pyridoxal phosphate</keyword>
<evidence type="ECO:0000256" key="6">
    <source>
        <dbReference type="ARBA" id="ARBA00050776"/>
    </source>
</evidence>
<evidence type="ECO:0000256" key="5">
    <source>
        <dbReference type="ARBA" id="ARBA00022898"/>
    </source>
</evidence>
<dbReference type="InterPro" id="IPR000192">
    <property type="entry name" value="Aminotrans_V_dom"/>
</dbReference>
<evidence type="ECO:0000256" key="4">
    <source>
        <dbReference type="ARBA" id="ARBA00022679"/>
    </source>
</evidence>
<dbReference type="Gene3D" id="3.40.640.10">
    <property type="entry name" value="Type I PLP-dependent aspartate aminotransferase-like (Major domain)"/>
    <property type="match status" value="1"/>
</dbReference>
<dbReference type="PIRSF" id="PIRSF005572">
    <property type="entry name" value="NifS"/>
    <property type="match status" value="1"/>
</dbReference>
<dbReference type="GO" id="GO:0008483">
    <property type="term" value="F:transaminase activity"/>
    <property type="evidence" value="ECO:0007669"/>
    <property type="project" value="UniProtKB-KW"/>
</dbReference>
<evidence type="ECO:0000256" key="1">
    <source>
        <dbReference type="ARBA" id="ARBA00001933"/>
    </source>
</evidence>
<keyword evidence="4" id="KW-0808">Transferase</keyword>
<dbReference type="InterPro" id="IPR015421">
    <property type="entry name" value="PyrdxlP-dep_Trfase_major"/>
</dbReference>
<evidence type="ECO:0000259" key="7">
    <source>
        <dbReference type="Pfam" id="PF00266"/>
    </source>
</evidence>
<accession>A0ABV8JH53</accession>
<dbReference type="SUPFAM" id="SSF53383">
    <property type="entry name" value="PLP-dependent transferases"/>
    <property type="match status" value="1"/>
</dbReference>
<dbReference type="Gene3D" id="3.90.1150.10">
    <property type="entry name" value="Aspartate Aminotransferase, domain 1"/>
    <property type="match status" value="1"/>
</dbReference>
<dbReference type="Proteomes" id="UP001595843">
    <property type="component" value="Unassembled WGS sequence"/>
</dbReference>
<dbReference type="InterPro" id="IPR010969">
    <property type="entry name" value="Cys_dSase-rel_unknwn_funct"/>
</dbReference>
<evidence type="ECO:0000256" key="3">
    <source>
        <dbReference type="ARBA" id="ARBA00012239"/>
    </source>
</evidence>
<dbReference type="InterPro" id="IPR015424">
    <property type="entry name" value="PyrdxlP-dep_Trfase"/>
</dbReference>
<dbReference type="PANTHER" id="PTHR43586">
    <property type="entry name" value="CYSTEINE DESULFURASE"/>
    <property type="match status" value="1"/>
</dbReference>
<protein>
    <recommendedName>
        <fullName evidence="3">cysteine desulfurase</fullName>
        <ecNumber evidence="3">2.8.1.7</ecNumber>
    </recommendedName>
</protein>
<feature type="domain" description="Aminotransferase class V" evidence="7">
    <location>
        <begin position="2"/>
        <end position="368"/>
    </location>
</feature>
<gene>
    <name evidence="8" type="ORF">ACFOUO_10580</name>
</gene>
<dbReference type="InterPro" id="IPR016454">
    <property type="entry name" value="Cysteine_dSase"/>
</dbReference>
<dbReference type="PANTHER" id="PTHR43586:SF4">
    <property type="entry name" value="ISOPENICILLIN N EPIMERASE"/>
    <property type="match status" value="1"/>
</dbReference>
<dbReference type="EMBL" id="JBHSAP010000015">
    <property type="protein sequence ID" value="MFC4077242.1"/>
    <property type="molecule type" value="Genomic_DNA"/>
</dbReference>
<dbReference type="Pfam" id="PF00266">
    <property type="entry name" value="Aminotran_5"/>
    <property type="match status" value="1"/>
</dbReference>
<evidence type="ECO:0000313" key="9">
    <source>
        <dbReference type="Proteomes" id="UP001595843"/>
    </source>
</evidence>
<evidence type="ECO:0000313" key="8">
    <source>
        <dbReference type="EMBL" id="MFC4077242.1"/>
    </source>
</evidence>
<dbReference type="CDD" id="cd06453">
    <property type="entry name" value="SufS_like"/>
    <property type="match status" value="1"/>
</dbReference>
<comment type="cofactor">
    <cofactor evidence="1">
        <name>pyridoxal 5'-phosphate</name>
        <dbReference type="ChEBI" id="CHEBI:597326"/>
    </cofactor>
</comment>
<organism evidence="8 9">
    <name type="scientific">Salinithrix halophila</name>
    <dbReference type="NCBI Taxonomy" id="1485204"/>
    <lineage>
        <taxon>Bacteria</taxon>
        <taxon>Bacillati</taxon>
        <taxon>Bacillota</taxon>
        <taxon>Bacilli</taxon>
        <taxon>Bacillales</taxon>
        <taxon>Thermoactinomycetaceae</taxon>
        <taxon>Salinithrix</taxon>
    </lineage>
</organism>
<evidence type="ECO:0000256" key="2">
    <source>
        <dbReference type="ARBA" id="ARBA00010447"/>
    </source>
</evidence>
<keyword evidence="9" id="KW-1185">Reference proteome</keyword>
<sequence length="382" mass="41576">MIYLDNAATTWPKPPGVAKAMKRMVEDLGANPGRGGHRMAREASGVVEETRRLLARFFHAEDPKHVFFCHNGTHAVNQALKGWLSRGDHVITTSWEHHAVARPLEYLKREAGIEVTRIFPGERGSIDLDQLEAAIRPSTRLIAITHASNVTGAVIPVKEVAEIARRHGVPSLVDAAQTAGILPIDVQEWGIDLLAFPGHKGLFGPQGTGGLYVSPEFPLKPLFQGGTGSKSEELEHPVTRPEGFESGTLNTPGIAGLGEGIRFLEGTGLESIHQREMVHAEAIRSGLESMERVRLYPPLRFELPVLSFNIEGIESTEAAVLLDQHFEIAVRGGYHCAALAHRTNETAGSGTLRVSPGYYNTDKEIQTFLQAVDEIAGAFSGW</sequence>
<name>A0ABV8JH53_9BACL</name>